<accession>A0A915KDP7</accession>
<dbReference type="WBParaSite" id="nRc.2.0.1.t36059-RA">
    <property type="protein sequence ID" value="nRc.2.0.1.t36059-RA"/>
    <property type="gene ID" value="nRc.2.0.1.g36059"/>
</dbReference>
<dbReference type="Proteomes" id="UP000887565">
    <property type="component" value="Unplaced"/>
</dbReference>
<reference evidence="2" key="1">
    <citation type="submission" date="2022-11" db="UniProtKB">
        <authorList>
            <consortium name="WormBaseParasite"/>
        </authorList>
    </citation>
    <scope>IDENTIFICATION</scope>
</reference>
<name>A0A915KDP7_ROMCU</name>
<evidence type="ECO:0000313" key="1">
    <source>
        <dbReference type="Proteomes" id="UP000887565"/>
    </source>
</evidence>
<dbReference type="AlphaFoldDB" id="A0A915KDP7"/>
<protein>
    <submittedName>
        <fullName evidence="2">Uncharacterized protein</fullName>
    </submittedName>
</protein>
<organism evidence="1 2">
    <name type="scientific">Romanomermis culicivorax</name>
    <name type="common">Nematode worm</name>
    <dbReference type="NCBI Taxonomy" id="13658"/>
    <lineage>
        <taxon>Eukaryota</taxon>
        <taxon>Metazoa</taxon>
        <taxon>Ecdysozoa</taxon>
        <taxon>Nematoda</taxon>
        <taxon>Enoplea</taxon>
        <taxon>Dorylaimia</taxon>
        <taxon>Mermithida</taxon>
        <taxon>Mermithoidea</taxon>
        <taxon>Mermithidae</taxon>
        <taxon>Romanomermis</taxon>
    </lineage>
</organism>
<sequence>MDGSYVRLRRVIRGNDNMIRKDDRRLLQSSIKTRKYAAGLQMKNGFGLTAFVYTDRLQIKIAALANKRLLKSKFGTN</sequence>
<evidence type="ECO:0000313" key="2">
    <source>
        <dbReference type="WBParaSite" id="nRc.2.0.1.t36059-RA"/>
    </source>
</evidence>
<keyword evidence="1" id="KW-1185">Reference proteome</keyword>
<proteinExistence type="predicted"/>